<keyword evidence="6" id="KW-1185">Reference proteome</keyword>
<sequence>MIDQFIDYAIQNGGWMELDRQYLANKIFDLSGGDMDADSSLSAKQTAEALAKKATDKEDIQYMIFVQLLDLLTPPPSVVNAYFAEHYHQSPETATKYYHDLLKGIGFFETSYAKKEEDFLNFYAEGTLVSMNNRFIRMNLSGQSWGFQLLPNENEEIGMIFPEYEAQYSTLKKVLTKMFEITETFPHYEISMAPAWFRTAPRKENHTPSVLHELTSTELTEACVYEETNQLELTSYNTDELIVFAKQIPYQAYKTITGYRTNNQFTLLISFKDEFLLRENLLRIK</sequence>
<feature type="domain" description="Galactose-1-phosphate uridyl transferase N-terminal" evidence="4">
    <location>
        <begin position="19"/>
        <end position="127"/>
    </location>
</feature>
<reference evidence="6" key="1">
    <citation type="submission" date="2017-02" db="EMBL/GenBank/DDBJ databases">
        <authorList>
            <person name="Varghese N."/>
            <person name="Submissions S."/>
        </authorList>
    </citation>
    <scope>NUCLEOTIDE SEQUENCE [LARGE SCALE GENOMIC DNA]</scope>
    <source>
        <strain evidence="6">ATCC BAA-1030</strain>
    </source>
</reference>
<keyword evidence="2" id="KW-0548">Nucleotidyltransferase</keyword>
<dbReference type="InterPro" id="IPR005849">
    <property type="entry name" value="GalP_Utransf_N"/>
</dbReference>
<keyword evidence="3" id="KW-0119">Carbohydrate metabolism</keyword>
<dbReference type="Pfam" id="PF01087">
    <property type="entry name" value="GalP_UDP_transf"/>
    <property type="match status" value="1"/>
</dbReference>
<dbReference type="OrthoDB" id="2200206at2"/>
<keyword evidence="1 5" id="KW-0808">Transferase</keyword>
<evidence type="ECO:0000313" key="5">
    <source>
        <dbReference type="EMBL" id="SJZ46256.1"/>
    </source>
</evidence>
<protein>
    <submittedName>
        <fullName evidence="5">Galactose-1-phosphate uridyl transferase, N-terminal domain</fullName>
    </submittedName>
</protein>
<dbReference type="STRING" id="263852.SAMN02745116_00409"/>
<organism evidence="5 6">
    <name type="scientific">Pilibacter termitis</name>
    <dbReference type="NCBI Taxonomy" id="263852"/>
    <lineage>
        <taxon>Bacteria</taxon>
        <taxon>Bacillati</taxon>
        <taxon>Bacillota</taxon>
        <taxon>Bacilli</taxon>
        <taxon>Lactobacillales</taxon>
        <taxon>Enterococcaceae</taxon>
        <taxon>Pilibacter</taxon>
    </lineage>
</organism>
<dbReference type="AlphaFoldDB" id="A0A1T4KV27"/>
<evidence type="ECO:0000256" key="2">
    <source>
        <dbReference type="ARBA" id="ARBA00022695"/>
    </source>
</evidence>
<dbReference type="EMBL" id="FUXI01000003">
    <property type="protein sequence ID" value="SJZ46256.1"/>
    <property type="molecule type" value="Genomic_DNA"/>
</dbReference>
<gene>
    <name evidence="5" type="ORF">SAMN02745116_00409</name>
</gene>
<dbReference type="RefSeq" id="WP_078806372.1">
    <property type="nucleotide sequence ID" value="NZ_FUXI01000003.1"/>
</dbReference>
<dbReference type="Proteomes" id="UP000190328">
    <property type="component" value="Unassembled WGS sequence"/>
</dbReference>
<dbReference type="GO" id="GO:0008108">
    <property type="term" value="F:UDP-glucose:hexose-1-phosphate uridylyltransferase activity"/>
    <property type="evidence" value="ECO:0007669"/>
    <property type="project" value="InterPro"/>
</dbReference>
<evidence type="ECO:0000259" key="4">
    <source>
        <dbReference type="Pfam" id="PF01087"/>
    </source>
</evidence>
<evidence type="ECO:0000256" key="1">
    <source>
        <dbReference type="ARBA" id="ARBA00022679"/>
    </source>
</evidence>
<proteinExistence type="predicted"/>
<accession>A0A1T4KV27</accession>
<evidence type="ECO:0000313" key="6">
    <source>
        <dbReference type="Proteomes" id="UP000190328"/>
    </source>
</evidence>
<name>A0A1T4KV27_9ENTE</name>
<dbReference type="GO" id="GO:0006012">
    <property type="term" value="P:galactose metabolic process"/>
    <property type="evidence" value="ECO:0007669"/>
    <property type="project" value="InterPro"/>
</dbReference>
<evidence type="ECO:0000256" key="3">
    <source>
        <dbReference type="ARBA" id="ARBA00023277"/>
    </source>
</evidence>